<keyword evidence="12 13" id="KW-0472">Membrane</keyword>
<evidence type="ECO:0000256" key="8">
    <source>
        <dbReference type="ARBA" id="ARBA00022777"/>
    </source>
</evidence>
<dbReference type="Gene3D" id="3.30.565.10">
    <property type="entry name" value="Histidine kinase-like ATPase, C-terminal domain"/>
    <property type="match status" value="1"/>
</dbReference>
<dbReference type="InterPro" id="IPR003594">
    <property type="entry name" value="HATPase_dom"/>
</dbReference>
<dbReference type="Gene3D" id="3.30.450.40">
    <property type="match status" value="1"/>
</dbReference>
<evidence type="ECO:0000256" key="6">
    <source>
        <dbReference type="ARBA" id="ARBA00022692"/>
    </source>
</evidence>
<dbReference type="SMART" id="SM00387">
    <property type="entry name" value="HATPase_c"/>
    <property type="match status" value="1"/>
</dbReference>
<evidence type="ECO:0000313" key="15">
    <source>
        <dbReference type="EMBL" id="OAM88576.1"/>
    </source>
</evidence>
<evidence type="ECO:0000256" key="7">
    <source>
        <dbReference type="ARBA" id="ARBA00022741"/>
    </source>
</evidence>
<dbReference type="PROSITE" id="PS50109">
    <property type="entry name" value="HIS_KIN"/>
    <property type="match status" value="1"/>
</dbReference>
<evidence type="ECO:0000256" key="4">
    <source>
        <dbReference type="ARBA" id="ARBA00022553"/>
    </source>
</evidence>
<dbReference type="Gene3D" id="1.10.287.130">
    <property type="match status" value="1"/>
</dbReference>
<keyword evidence="6 13" id="KW-0812">Transmembrane</keyword>
<dbReference type="SUPFAM" id="SSF55781">
    <property type="entry name" value="GAF domain-like"/>
    <property type="match status" value="1"/>
</dbReference>
<dbReference type="InterPro" id="IPR029016">
    <property type="entry name" value="GAF-like_dom_sf"/>
</dbReference>
<dbReference type="InterPro" id="IPR005467">
    <property type="entry name" value="His_kinase_dom"/>
</dbReference>
<dbReference type="CDD" id="cd00082">
    <property type="entry name" value="HisKA"/>
    <property type="match status" value="1"/>
</dbReference>
<keyword evidence="11" id="KW-0902">Two-component regulatory system</keyword>
<accession>A0A178IHP4</accession>
<evidence type="ECO:0000256" key="5">
    <source>
        <dbReference type="ARBA" id="ARBA00022679"/>
    </source>
</evidence>
<evidence type="ECO:0000256" key="3">
    <source>
        <dbReference type="ARBA" id="ARBA00012438"/>
    </source>
</evidence>
<dbReference type="STRING" id="1184151.AW736_16730"/>
<dbReference type="SUPFAM" id="SSF47384">
    <property type="entry name" value="Homodimeric domain of signal transducing histidine kinase"/>
    <property type="match status" value="1"/>
</dbReference>
<evidence type="ECO:0000256" key="9">
    <source>
        <dbReference type="ARBA" id="ARBA00022840"/>
    </source>
</evidence>
<dbReference type="InterPro" id="IPR025201">
    <property type="entry name" value="KdpD_TM"/>
</dbReference>
<dbReference type="Proteomes" id="UP000078486">
    <property type="component" value="Unassembled WGS sequence"/>
</dbReference>
<dbReference type="InterPro" id="IPR038318">
    <property type="entry name" value="KdpD_sf"/>
</dbReference>
<dbReference type="PANTHER" id="PTHR45569">
    <property type="entry name" value="SENSOR PROTEIN KDPD"/>
    <property type="match status" value="1"/>
</dbReference>
<dbReference type="GO" id="GO:0005524">
    <property type="term" value="F:ATP binding"/>
    <property type="evidence" value="ECO:0007669"/>
    <property type="project" value="UniProtKB-KW"/>
</dbReference>
<evidence type="ECO:0000313" key="16">
    <source>
        <dbReference type="Proteomes" id="UP000078486"/>
    </source>
</evidence>
<keyword evidence="7" id="KW-0547">Nucleotide-binding</keyword>
<evidence type="ECO:0000256" key="11">
    <source>
        <dbReference type="ARBA" id="ARBA00023012"/>
    </source>
</evidence>
<protein>
    <recommendedName>
        <fullName evidence="3">histidine kinase</fullName>
        <ecNumber evidence="3">2.7.13.3</ecNumber>
    </recommendedName>
</protein>
<evidence type="ECO:0000259" key="14">
    <source>
        <dbReference type="PROSITE" id="PS50109"/>
    </source>
</evidence>
<feature type="transmembrane region" description="Helical" evidence="13">
    <location>
        <begin position="69"/>
        <end position="89"/>
    </location>
</feature>
<organism evidence="15 16">
    <name type="scientific">Termitidicoccus mucosus</name>
    <dbReference type="NCBI Taxonomy" id="1184151"/>
    <lineage>
        <taxon>Bacteria</taxon>
        <taxon>Pseudomonadati</taxon>
        <taxon>Verrucomicrobiota</taxon>
        <taxon>Opitutia</taxon>
        <taxon>Opitutales</taxon>
        <taxon>Opitutaceae</taxon>
        <taxon>Termitidicoccus</taxon>
    </lineage>
</organism>
<dbReference type="Pfam" id="PF00512">
    <property type="entry name" value="HisKA"/>
    <property type="match status" value="1"/>
</dbReference>
<keyword evidence="16" id="KW-1185">Reference proteome</keyword>
<dbReference type="InterPro" id="IPR004358">
    <property type="entry name" value="Sig_transdc_His_kin-like_C"/>
</dbReference>
<comment type="caution">
    <text evidence="15">The sequence shown here is derived from an EMBL/GenBank/DDBJ whole genome shotgun (WGS) entry which is preliminary data.</text>
</comment>
<name>A0A178IHP4_9BACT</name>
<evidence type="ECO:0000256" key="12">
    <source>
        <dbReference type="ARBA" id="ARBA00023136"/>
    </source>
</evidence>
<evidence type="ECO:0000256" key="13">
    <source>
        <dbReference type="SAM" id="Phobius"/>
    </source>
</evidence>
<dbReference type="SMART" id="SM00388">
    <property type="entry name" value="HisKA"/>
    <property type="match status" value="1"/>
</dbReference>
<keyword evidence="4" id="KW-0597">Phosphoprotein</keyword>
<dbReference type="Pfam" id="PF02518">
    <property type="entry name" value="HATPase_c"/>
    <property type="match status" value="1"/>
</dbReference>
<feature type="transmembrane region" description="Helical" evidence="13">
    <location>
        <begin position="27"/>
        <end position="48"/>
    </location>
</feature>
<dbReference type="InterPro" id="IPR052023">
    <property type="entry name" value="Histidine_kinase_KdpD"/>
</dbReference>
<keyword evidence="10 13" id="KW-1133">Transmembrane helix</keyword>
<dbReference type="GO" id="GO:0000155">
    <property type="term" value="F:phosphorelay sensor kinase activity"/>
    <property type="evidence" value="ECO:0007669"/>
    <property type="project" value="InterPro"/>
</dbReference>
<feature type="domain" description="Histidine kinase" evidence="14">
    <location>
        <begin position="285"/>
        <end position="500"/>
    </location>
</feature>
<dbReference type="GO" id="GO:0005886">
    <property type="term" value="C:plasma membrane"/>
    <property type="evidence" value="ECO:0007669"/>
    <property type="project" value="TreeGrafter"/>
</dbReference>
<proteinExistence type="predicted"/>
<dbReference type="PANTHER" id="PTHR45569:SF1">
    <property type="entry name" value="SENSOR PROTEIN KDPD"/>
    <property type="match status" value="1"/>
</dbReference>
<gene>
    <name evidence="15" type="ORF">AW736_16730</name>
</gene>
<dbReference type="PRINTS" id="PR00344">
    <property type="entry name" value="BCTRLSENSOR"/>
</dbReference>
<dbReference type="Pfam" id="PF13493">
    <property type="entry name" value="DUF4118"/>
    <property type="match status" value="1"/>
</dbReference>
<keyword evidence="8 15" id="KW-0418">Kinase</keyword>
<dbReference type="InterPro" id="IPR036097">
    <property type="entry name" value="HisK_dim/P_sf"/>
</dbReference>
<evidence type="ECO:0000256" key="10">
    <source>
        <dbReference type="ARBA" id="ARBA00022989"/>
    </source>
</evidence>
<evidence type="ECO:0000256" key="1">
    <source>
        <dbReference type="ARBA" id="ARBA00000085"/>
    </source>
</evidence>
<feature type="transmembrane region" description="Helical" evidence="13">
    <location>
        <begin position="101"/>
        <end position="121"/>
    </location>
</feature>
<dbReference type="InterPro" id="IPR003661">
    <property type="entry name" value="HisK_dim/P_dom"/>
</dbReference>
<dbReference type="EC" id="2.7.13.3" evidence="3"/>
<reference evidence="15 16" key="1">
    <citation type="submission" date="2016-01" db="EMBL/GenBank/DDBJ databases">
        <title>High potential of lignocellulose degradation of a new Verrucomicrobia species.</title>
        <authorList>
            <person name="Wang Y."/>
            <person name="Shi Y."/>
            <person name="Qiu Z."/>
            <person name="Liu S."/>
            <person name="Yang H."/>
        </authorList>
    </citation>
    <scope>NUCLEOTIDE SEQUENCE [LARGE SCALE GENOMIC DNA]</scope>
    <source>
        <strain evidence="15 16">TSB47</strain>
    </source>
</reference>
<dbReference type="AlphaFoldDB" id="A0A178IHP4"/>
<dbReference type="Gene3D" id="1.20.120.620">
    <property type="entry name" value="Backbone structure of the membrane domain of e. Coli histidine kinase receptor kdpd"/>
    <property type="match status" value="1"/>
</dbReference>
<dbReference type="EMBL" id="LRRQ01000127">
    <property type="protein sequence ID" value="OAM88576.1"/>
    <property type="molecule type" value="Genomic_DNA"/>
</dbReference>
<keyword evidence="5" id="KW-0808">Transferase</keyword>
<sequence length="507" mass="55776">MPPRNRESGPGAPLSWEIHQPSLLREYIEVVLVISMVTVVACFVPADYRVFGDIYLFAVIMLCLRVSRWPVLFASVAGVLAWNFFIVAPQMAFAPLNVQDGIFLGTWFVVALVAGQLTARLRAKEQQERQRERNATVILQLTRALDAARSLDDAIEVALRQADALFGVPTALSLPEGDNRFVSHSGSSLKLDDQEFSCVREGSGTAVSLSGNIHIPVQQGKRRLGIFSVGWGSQKNRMPPAYLRLMEMFALQIGLLIEREQFREASEREKLLAESDRMHRTLLDSVSHELKTPVAVLRSAAEGLAREKGARREILAREIVTAARRLDHLVANLLDQTRLDAGRLRLRMDWCDVHDLIGAARRAVGEGLASRPFSVKVPDEMPLFMADAVLMEHVLSNLLLNAVHHTPAGTPISVHAGVENQDSGKAWVFITVADRGPGLTEEARARLFQKFERGEQAKAGGLGLGLSIVRGFMLAQGGDVVADDNPGGGARFTIKLPHKVHESVPHE</sequence>
<comment type="subcellular location">
    <subcellularLocation>
        <location evidence="2">Membrane</location>
        <topology evidence="2">Multi-pass membrane protein</topology>
    </subcellularLocation>
</comment>
<dbReference type="SUPFAM" id="SSF55874">
    <property type="entry name" value="ATPase domain of HSP90 chaperone/DNA topoisomerase II/histidine kinase"/>
    <property type="match status" value="1"/>
</dbReference>
<keyword evidence="9" id="KW-0067">ATP-binding</keyword>
<comment type="catalytic activity">
    <reaction evidence="1">
        <text>ATP + protein L-histidine = ADP + protein N-phospho-L-histidine.</text>
        <dbReference type="EC" id="2.7.13.3"/>
    </reaction>
</comment>
<dbReference type="InterPro" id="IPR036890">
    <property type="entry name" value="HATPase_C_sf"/>
</dbReference>
<evidence type="ECO:0000256" key="2">
    <source>
        <dbReference type="ARBA" id="ARBA00004141"/>
    </source>
</evidence>